<evidence type="ECO:0000256" key="1">
    <source>
        <dbReference type="ARBA" id="ARBA00022614"/>
    </source>
</evidence>
<name>A0A540KW87_MALBA</name>
<sequence length="999" mass="113870">MAEALISVLLEQLASVTYQHVGQEVKLVLNAEKDVQEFEANLKVIGAVLEDAELRQVRDANVRNWLEQLKDVSYKMDNVVDEWKTEILKQQVEKQEEHGGSTSLVTDKKKKKAVCFSIPSSCFCFGQVGQVSRVILRHEIAHKIKSLNENLDVIAKQRETYNFRITERMISEQPEREKTSSFVDESIIFGRDQQKEVLVSKLLNESSQEERGLLVIPIVGMGGMGKTTLAQLAFNDEDVKACFEIKIWVCVSDPFDEIKIAKAIIEGVKKDTSPNSDELETFLQCMSKSIEGMKFLLVLDDVWTEDQGKWEKLKLPLIQSGAHGSRILVTTRKQKVADMMGAPTHTIYLERLSEQNCLSIFNRMAFYNRDKDGALEAIGEEIAKKCKGLRLAAKTLGSLLRYKKKRKEWQEVLNSKIWDLEEVEQQVFQPLLLSYFDLAPTVKRCLLYCVIFPKDHLIDKNYLIELWMSQDYLYSKGNTEKEIIGQRCFDNLAMRSFFQDFQKDRDGDILRCKMHDIVHDFLQYLTQHECFTMEVKGGNNTIKPLGDEIRHLTLMLTPEGPLSCVSFSSCDLRTLATFDSKFNVVESTLFSQLKHLRTLNLSGHCIEVLPEEIGELVHLRFMDLSKNPLKKLPNAVCNLYNLQTLRLNWCRVLESLPQSMGKLINLRHLYVWGCSQLKYLPKGIGRLTNLRRLDRCPVGGGKDDDEAFKLGDLRNLDQLRVLSIEIVGDVKVDVGEGEKASPLGNKQQLSELSISFDWEDGERRSAEILNFLRPHPNLEYLSINGYNGSTAPNWLMSLNNLRYLSLGGWNKCEVLPPLGRLASLETLFLWAMKGVKKVGVEFLGIEKETSSASSCITLFPKLKVLEFAHMWEWEEWKGVEEWKEEDSHITIMPCLSSLQILHCYRLKTLPDFLRKTPLQTLDILRCGSLARGCRKGRGKEWPKISHIPNIKIYPPLDSDSDDKGEGIVEAEDAVELPERPSTSDSDDDGEGIVEAEDAV</sequence>
<comment type="caution">
    <text evidence="11">The sequence shown here is derived from an EMBL/GenBank/DDBJ whole genome shotgun (WGS) entry which is preliminary data.</text>
</comment>
<organism evidence="11 12">
    <name type="scientific">Malus baccata</name>
    <name type="common">Siberian crab apple</name>
    <name type="synonym">Pyrus baccata</name>
    <dbReference type="NCBI Taxonomy" id="106549"/>
    <lineage>
        <taxon>Eukaryota</taxon>
        <taxon>Viridiplantae</taxon>
        <taxon>Streptophyta</taxon>
        <taxon>Embryophyta</taxon>
        <taxon>Tracheophyta</taxon>
        <taxon>Spermatophyta</taxon>
        <taxon>Magnoliopsida</taxon>
        <taxon>eudicotyledons</taxon>
        <taxon>Gunneridae</taxon>
        <taxon>Pentapetalae</taxon>
        <taxon>rosids</taxon>
        <taxon>fabids</taxon>
        <taxon>Rosales</taxon>
        <taxon>Rosaceae</taxon>
        <taxon>Amygdaloideae</taxon>
        <taxon>Maleae</taxon>
        <taxon>Malus</taxon>
    </lineage>
</organism>
<dbReference type="Pfam" id="PF23598">
    <property type="entry name" value="LRR_14"/>
    <property type="match status" value="1"/>
</dbReference>
<dbReference type="Gene3D" id="1.20.5.4130">
    <property type="match status" value="1"/>
</dbReference>
<dbReference type="Pfam" id="PF18052">
    <property type="entry name" value="Rx_N"/>
    <property type="match status" value="1"/>
</dbReference>
<dbReference type="SUPFAM" id="SSF52540">
    <property type="entry name" value="P-loop containing nucleoside triphosphate hydrolases"/>
    <property type="match status" value="1"/>
</dbReference>
<evidence type="ECO:0000259" key="10">
    <source>
        <dbReference type="Pfam" id="PF23598"/>
    </source>
</evidence>
<dbReference type="InterPro" id="IPR032675">
    <property type="entry name" value="LRR_dom_sf"/>
</dbReference>
<dbReference type="Pfam" id="PF00931">
    <property type="entry name" value="NB-ARC"/>
    <property type="match status" value="1"/>
</dbReference>
<keyword evidence="3" id="KW-0547">Nucleotide-binding</keyword>
<proteinExistence type="predicted"/>
<feature type="compositionally biased region" description="Acidic residues" evidence="6">
    <location>
        <begin position="984"/>
        <end position="999"/>
    </location>
</feature>
<evidence type="ECO:0000256" key="2">
    <source>
        <dbReference type="ARBA" id="ARBA00022737"/>
    </source>
</evidence>
<evidence type="ECO:0000259" key="9">
    <source>
        <dbReference type="Pfam" id="PF23559"/>
    </source>
</evidence>
<dbReference type="InterPro" id="IPR027417">
    <property type="entry name" value="P-loop_NTPase"/>
</dbReference>
<dbReference type="PRINTS" id="PR00364">
    <property type="entry name" value="DISEASERSIST"/>
</dbReference>
<dbReference type="PANTHER" id="PTHR36766">
    <property type="entry name" value="PLANT BROAD-SPECTRUM MILDEW RESISTANCE PROTEIN RPW8"/>
    <property type="match status" value="1"/>
</dbReference>
<keyword evidence="5" id="KW-0067">ATP-binding</keyword>
<dbReference type="GO" id="GO:0005524">
    <property type="term" value="F:ATP binding"/>
    <property type="evidence" value="ECO:0007669"/>
    <property type="project" value="UniProtKB-KW"/>
</dbReference>
<dbReference type="FunFam" id="3.40.50.300:FF:001091">
    <property type="entry name" value="Probable disease resistance protein At1g61300"/>
    <property type="match status" value="1"/>
</dbReference>
<dbReference type="GO" id="GO:0006952">
    <property type="term" value="P:defense response"/>
    <property type="evidence" value="ECO:0007669"/>
    <property type="project" value="UniProtKB-KW"/>
</dbReference>
<dbReference type="GO" id="GO:0051707">
    <property type="term" value="P:response to other organism"/>
    <property type="evidence" value="ECO:0007669"/>
    <property type="project" value="UniProtKB-ARBA"/>
</dbReference>
<feature type="region of interest" description="Disordered" evidence="6">
    <location>
        <begin position="955"/>
        <end position="999"/>
    </location>
</feature>
<dbReference type="Gene3D" id="3.40.50.300">
    <property type="entry name" value="P-loop containing nucleotide triphosphate hydrolases"/>
    <property type="match status" value="1"/>
</dbReference>
<dbReference type="AlphaFoldDB" id="A0A540KW87"/>
<dbReference type="InterPro" id="IPR002182">
    <property type="entry name" value="NB-ARC"/>
</dbReference>
<gene>
    <name evidence="11" type="ORF">C1H46_035930</name>
</gene>
<dbReference type="SMART" id="SM00369">
    <property type="entry name" value="LRR_TYP"/>
    <property type="match status" value="3"/>
</dbReference>
<dbReference type="InterPro" id="IPR058922">
    <property type="entry name" value="WHD_DRP"/>
</dbReference>
<dbReference type="Pfam" id="PF23559">
    <property type="entry name" value="WHD_DRP"/>
    <property type="match status" value="1"/>
</dbReference>
<dbReference type="PANTHER" id="PTHR36766:SF40">
    <property type="entry name" value="DISEASE RESISTANCE PROTEIN RGA3"/>
    <property type="match status" value="1"/>
</dbReference>
<keyword evidence="1" id="KW-0433">Leucine-rich repeat</keyword>
<keyword evidence="12" id="KW-1185">Reference proteome</keyword>
<dbReference type="InterPro" id="IPR038005">
    <property type="entry name" value="RX-like_CC"/>
</dbReference>
<dbReference type="Proteomes" id="UP000315295">
    <property type="component" value="Unassembled WGS sequence"/>
</dbReference>
<dbReference type="InterPro" id="IPR055414">
    <property type="entry name" value="LRR_R13L4/SHOC2-like"/>
</dbReference>
<dbReference type="EMBL" id="VIEB01000904">
    <property type="protein sequence ID" value="TQD78501.1"/>
    <property type="molecule type" value="Genomic_DNA"/>
</dbReference>
<keyword evidence="4" id="KW-0611">Plant defense</keyword>
<dbReference type="Gene3D" id="3.80.10.10">
    <property type="entry name" value="Ribonuclease Inhibitor"/>
    <property type="match status" value="1"/>
</dbReference>
<dbReference type="InterPro" id="IPR036388">
    <property type="entry name" value="WH-like_DNA-bd_sf"/>
</dbReference>
<evidence type="ECO:0000259" key="8">
    <source>
        <dbReference type="Pfam" id="PF18052"/>
    </source>
</evidence>
<evidence type="ECO:0000313" key="12">
    <source>
        <dbReference type="Proteomes" id="UP000315295"/>
    </source>
</evidence>
<feature type="domain" description="Disease resistance N-terminal" evidence="8">
    <location>
        <begin position="6"/>
        <end position="95"/>
    </location>
</feature>
<reference evidence="11 12" key="1">
    <citation type="journal article" date="2019" name="G3 (Bethesda)">
        <title>Sequencing of a Wild Apple (Malus baccata) Genome Unravels the Differences Between Cultivated and Wild Apple Species Regarding Disease Resistance and Cold Tolerance.</title>
        <authorList>
            <person name="Chen X."/>
        </authorList>
    </citation>
    <scope>NUCLEOTIDE SEQUENCE [LARGE SCALE GENOMIC DNA]</scope>
    <source>
        <strain evidence="12">cv. Shandingzi</strain>
        <tissue evidence="11">Leaves</tissue>
    </source>
</reference>
<feature type="domain" description="NB-ARC" evidence="7">
    <location>
        <begin position="193"/>
        <end position="370"/>
    </location>
</feature>
<dbReference type="SUPFAM" id="SSF52058">
    <property type="entry name" value="L domain-like"/>
    <property type="match status" value="1"/>
</dbReference>
<evidence type="ECO:0000256" key="5">
    <source>
        <dbReference type="ARBA" id="ARBA00022840"/>
    </source>
</evidence>
<dbReference type="GO" id="GO:0043531">
    <property type="term" value="F:ADP binding"/>
    <property type="evidence" value="ECO:0007669"/>
    <property type="project" value="InterPro"/>
</dbReference>
<dbReference type="STRING" id="106549.A0A540KW87"/>
<evidence type="ECO:0000313" key="11">
    <source>
        <dbReference type="EMBL" id="TQD78501.1"/>
    </source>
</evidence>
<dbReference type="InterPro" id="IPR041118">
    <property type="entry name" value="Rx_N"/>
</dbReference>
<evidence type="ECO:0000256" key="3">
    <source>
        <dbReference type="ARBA" id="ARBA00022741"/>
    </source>
</evidence>
<accession>A0A540KW87</accession>
<dbReference type="Gene3D" id="1.10.10.10">
    <property type="entry name" value="Winged helix-like DNA-binding domain superfamily/Winged helix DNA-binding domain"/>
    <property type="match status" value="1"/>
</dbReference>
<keyword evidence="2" id="KW-0677">Repeat</keyword>
<dbReference type="FunFam" id="1.10.10.10:FF:000322">
    <property type="entry name" value="Probable disease resistance protein At1g63360"/>
    <property type="match status" value="1"/>
</dbReference>
<evidence type="ECO:0000259" key="7">
    <source>
        <dbReference type="Pfam" id="PF00931"/>
    </source>
</evidence>
<dbReference type="InterPro" id="IPR042197">
    <property type="entry name" value="Apaf_helical"/>
</dbReference>
<dbReference type="InterPro" id="IPR003591">
    <property type="entry name" value="Leu-rich_rpt_typical-subtyp"/>
</dbReference>
<feature type="domain" description="Disease resistance R13L4/SHOC-2-like LRR" evidence="10">
    <location>
        <begin position="572"/>
        <end position="868"/>
    </location>
</feature>
<feature type="domain" description="Disease resistance protein winged helix" evidence="9">
    <location>
        <begin position="451"/>
        <end position="521"/>
    </location>
</feature>
<protein>
    <submittedName>
        <fullName evidence="11">Uncharacterized protein</fullName>
    </submittedName>
</protein>
<evidence type="ECO:0000256" key="6">
    <source>
        <dbReference type="SAM" id="MobiDB-lite"/>
    </source>
</evidence>
<evidence type="ECO:0000256" key="4">
    <source>
        <dbReference type="ARBA" id="ARBA00022821"/>
    </source>
</evidence>
<dbReference type="Gene3D" id="1.10.8.430">
    <property type="entry name" value="Helical domain of apoptotic protease-activating factors"/>
    <property type="match status" value="1"/>
</dbReference>
<dbReference type="CDD" id="cd14798">
    <property type="entry name" value="RX-CC_like"/>
    <property type="match status" value="1"/>
</dbReference>